<reference evidence="2" key="1">
    <citation type="submission" date="2023-06" db="EMBL/GenBank/DDBJ databases">
        <title>Survivors Of The Sea: Transcriptome response of Skeletonema marinoi to long-term dormancy.</title>
        <authorList>
            <person name="Pinder M.I.M."/>
            <person name="Kourtchenko O."/>
            <person name="Robertson E.K."/>
            <person name="Larsson T."/>
            <person name="Maumus F."/>
            <person name="Osuna-Cruz C.M."/>
            <person name="Vancaester E."/>
            <person name="Stenow R."/>
            <person name="Vandepoele K."/>
            <person name="Ploug H."/>
            <person name="Bruchert V."/>
            <person name="Godhe A."/>
            <person name="Topel M."/>
        </authorList>
    </citation>
    <scope>NUCLEOTIDE SEQUENCE</scope>
    <source>
        <strain evidence="2">R05AC</strain>
    </source>
</reference>
<sequence>MQDAKSSSTLSSLSQNIPIQQSLEVAKEVPTVSNITETDVATKRDSPVSVEKDSPSSLGSSGSRQNSFTRWKSMNSSKSQDSASASSGSYYKGVLARAAAMNQDEDNDVQPPQDENEDAHDVVQLVRTRTIWKTYSRCLNLKMMCNFNNKMRITFCNYDRPRTV</sequence>
<proteinExistence type="predicted"/>
<evidence type="ECO:0000256" key="1">
    <source>
        <dbReference type="SAM" id="MobiDB-lite"/>
    </source>
</evidence>
<accession>A0AAD8YHH3</accession>
<feature type="region of interest" description="Disordered" evidence="1">
    <location>
        <begin position="1"/>
        <end position="119"/>
    </location>
</feature>
<keyword evidence="3" id="KW-1185">Reference proteome</keyword>
<evidence type="ECO:0000313" key="2">
    <source>
        <dbReference type="EMBL" id="KAK1746393.1"/>
    </source>
</evidence>
<comment type="caution">
    <text evidence="2">The sequence shown here is derived from an EMBL/GenBank/DDBJ whole genome shotgun (WGS) entry which is preliminary data.</text>
</comment>
<feature type="compositionally biased region" description="Basic and acidic residues" evidence="1">
    <location>
        <begin position="40"/>
        <end position="54"/>
    </location>
</feature>
<evidence type="ECO:0000313" key="3">
    <source>
        <dbReference type="Proteomes" id="UP001224775"/>
    </source>
</evidence>
<organism evidence="2 3">
    <name type="scientific">Skeletonema marinoi</name>
    <dbReference type="NCBI Taxonomy" id="267567"/>
    <lineage>
        <taxon>Eukaryota</taxon>
        <taxon>Sar</taxon>
        <taxon>Stramenopiles</taxon>
        <taxon>Ochrophyta</taxon>
        <taxon>Bacillariophyta</taxon>
        <taxon>Coscinodiscophyceae</taxon>
        <taxon>Thalassiosirophycidae</taxon>
        <taxon>Thalassiosirales</taxon>
        <taxon>Skeletonemataceae</taxon>
        <taxon>Skeletonema</taxon>
        <taxon>Skeletonema marinoi-dohrnii complex</taxon>
    </lineage>
</organism>
<feature type="compositionally biased region" description="Low complexity" evidence="1">
    <location>
        <begin position="73"/>
        <end position="89"/>
    </location>
</feature>
<feature type="compositionally biased region" description="Acidic residues" evidence="1">
    <location>
        <begin position="103"/>
        <end position="118"/>
    </location>
</feature>
<name>A0AAD8YHH3_9STRA</name>
<feature type="compositionally biased region" description="Low complexity" evidence="1">
    <location>
        <begin position="1"/>
        <end position="14"/>
    </location>
</feature>
<dbReference type="Proteomes" id="UP001224775">
    <property type="component" value="Unassembled WGS sequence"/>
</dbReference>
<dbReference type="AlphaFoldDB" id="A0AAD8YHH3"/>
<protein>
    <submittedName>
        <fullName evidence="2">Uncharacterized protein</fullName>
    </submittedName>
</protein>
<gene>
    <name evidence="2" type="ORF">QTG54_003000</name>
</gene>
<dbReference type="EMBL" id="JATAAI010000004">
    <property type="protein sequence ID" value="KAK1746393.1"/>
    <property type="molecule type" value="Genomic_DNA"/>
</dbReference>